<proteinExistence type="predicted"/>
<keyword evidence="2" id="KW-0472">Membrane</keyword>
<keyword evidence="4" id="KW-1185">Reference proteome</keyword>
<dbReference type="GeneID" id="87875216"/>
<feature type="transmembrane region" description="Helical" evidence="2">
    <location>
        <begin position="20"/>
        <end position="38"/>
    </location>
</feature>
<name>A0AAJ0MNI9_9PEZI</name>
<dbReference type="AlphaFoldDB" id="A0AAJ0MNI9"/>
<feature type="compositionally biased region" description="Basic and acidic residues" evidence="1">
    <location>
        <begin position="56"/>
        <end position="71"/>
    </location>
</feature>
<protein>
    <submittedName>
        <fullName evidence="3">Uncharacterized protein</fullName>
    </submittedName>
</protein>
<accession>A0AAJ0MNI9</accession>
<dbReference type="EMBL" id="JAULSX010000007">
    <property type="protein sequence ID" value="KAK3487558.1"/>
    <property type="molecule type" value="Genomic_DNA"/>
</dbReference>
<feature type="region of interest" description="Disordered" evidence="1">
    <location>
        <begin position="51"/>
        <end position="93"/>
    </location>
</feature>
<sequence length="93" mass="11085">MSFRLFPFFCYSPAPLVSSFWSPLSLFFLFSVPFWPLHTVCYQTMSTRNAETFSQEGEKEKRGGNTRDGVKHGKRMKKDQPLFFRHRRREVSR</sequence>
<organism evidence="3 4">
    <name type="scientific">Neurospora hispaniola</name>
    <dbReference type="NCBI Taxonomy" id="588809"/>
    <lineage>
        <taxon>Eukaryota</taxon>
        <taxon>Fungi</taxon>
        <taxon>Dikarya</taxon>
        <taxon>Ascomycota</taxon>
        <taxon>Pezizomycotina</taxon>
        <taxon>Sordariomycetes</taxon>
        <taxon>Sordariomycetidae</taxon>
        <taxon>Sordariales</taxon>
        <taxon>Sordariaceae</taxon>
        <taxon>Neurospora</taxon>
    </lineage>
</organism>
<evidence type="ECO:0000313" key="4">
    <source>
        <dbReference type="Proteomes" id="UP001285908"/>
    </source>
</evidence>
<feature type="compositionally biased region" description="Basic residues" evidence="1">
    <location>
        <begin position="84"/>
        <end position="93"/>
    </location>
</feature>
<dbReference type="Proteomes" id="UP001285908">
    <property type="component" value="Unassembled WGS sequence"/>
</dbReference>
<dbReference type="RefSeq" id="XP_062689685.1">
    <property type="nucleotide sequence ID" value="XM_062837594.1"/>
</dbReference>
<evidence type="ECO:0000256" key="2">
    <source>
        <dbReference type="SAM" id="Phobius"/>
    </source>
</evidence>
<comment type="caution">
    <text evidence="3">The sequence shown here is derived from an EMBL/GenBank/DDBJ whole genome shotgun (WGS) entry which is preliminary data.</text>
</comment>
<evidence type="ECO:0000256" key="1">
    <source>
        <dbReference type="SAM" id="MobiDB-lite"/>
    </source>
</evidence>
<keyword evidence="2" id="KW-0812">Transmembrane</keyword>
<keyword evidence="2" id="KW-1133">Transmembrane helix</keyword>
<reference evidence="3 4" key="1">
    <citation type="journal article" date="2023" name="Mol. Phylogenet. Evol.">
        <title>Genome-scale phylogeny and comparative genomics of the fungal order Sordariales.</title>
        <authorList>
            <person name="Hensen N."/>
            <person name="Bonometti L."/>
            <person name="Westerberg I."/>
            <person name="Brannstrom I.O."/>
            <person name="Guillou S."/>
            <person name="Cros-Aarteil S."/>
            <person name="Calhoun S."/>
            <person name="Haridas S."/>
            <person name="Kuo A."/>
            <person name="Mondo S."/>
            <person name="Pangilinan J."/>
            <person name="Riley R."/>
            <person name="LaButti K."/>
            <person name="Andreopoulos B."/>
            <person name="Lipzen A."/>
            <person name="Chen C."/>
            <person name="Yan M."/>
            <person name="Daum C."/>
            <person name="Ng V."/>
            <person name="Clum A."/>
            <person name="Steindorff A."/>
            <person name="Ohm R.A."/>
            <person name="Martin F."/>
            <person name="Silar P."/>
            <person name="Natvig D.O."/>
            <person name="Lalanne C."/>
            <person name="Gautier V."/>
            <person name="Ament-Velasquez S.L."/>
            <person name="Kruys A."/>
            <person name="Hutchinson M.I."/>
            <person name="Powell A.J."/>
            <person name="Barry K."/>
            <person name="Miller A.N."/>
            <person name="Grigoriev I.V."/>
            <person name="Debuchy R."/>
            <person name="Gladieux P."/>
            <person name="Hiltunen Thoren M."/>
            <person name="Johannesson H."/>
        </authorList>
    </citation>
    <scope>NUCLEOTIDE SEQUENCE [LARGE SCALE GENOMIC DNA]</scope>
    <source>
        <strain evidence="3 4">FGSC 10403</strain>
    </source>
</reference>
<evidence type="ECO:0000313" key="3">
    <source>
        <dbReference type="EMBL" id="KAK3487558.1"/>
    </source>
</evidence>
<gene>
    <name evidence="3" type="ORF">B0T23DRAFT_386162</name>
</gene>